<dbReference type="GO" id="GO:0005634">
    <property type="term" value="C:nucleus"/>
    <property type="evidence" value="ECO:0007669"/>
    <property type="project" value="TreeGrafter"/>
</dbReference>
<dbReference type="RefSeq" id="XP_066076587.1">
    <property type="nucleotide sequence ID" value="XM_066220490.1"/>
</dbReference>
<dbReference type="Gene3D" id="3.30.420.10">
    <property type="entry name" value="Ribonuclease H-like superfamily/Ribonuclease H"/>
    <property type="match status" value="1"/>
</dbReference>
<keyword evidence="6" id="KW-1185">Reference proteome</keyword>
<dbReference type="GO" id="GO:0005737">
    <property type="term" value="C:cytoplasm"/>
    <property type="evidence" value="ECO:0007669"/>
    <property type="project" value="TreeGrafter"/>
</dbReference>
<feature type="region of interest" description="Disordered" evidence="3">
    <location>
        <begin position="1"/>
        <end position="188"/>
    </location>
</feature>
<feature type="compositionally biased region" description="Polar residues" evidence="3">
    <location>
        <begin position="141"/>
        <end position="152"/>
    </location>
</feature>
<keyword evidence="2" id="KW-0378">Hydrolase</keyword>
<keyword evidence="1" id="KW-0540">Nuclease</keyword>
<evidence type="ECO:0000259" key="4">
    <source>
        <dbReference type="Pfam" id="PF01612"/>
    </source>
</evidence>
<dbReference type="PANTHER" id="PTHR13620">
    <property type="entry name" value="3-5 EXONUCLEASE"/>
    <property type="match status" value="1"/>
</dbReference>
<reference evidence="5 6" key="1">
    <citation type="submission" date="2024-01" db="EMBL/GenBank/DDBJ databases">
        <title>Comparative genomics of Cryptococcus and Kwoniella reveals pathogenesis evolution and contrasting modes of karyotype evolution via chromosome fusion or intercentromeric recombination.</title>
        <authorList>
            <person name="Coelho M.A."/>
            <person name="David-Palma M."/>
            <person name="Shea T."/>
            <person name="Bowers K."/>
            <person name="McGinley-Smith S."/>
            <person name="Mohammad A.W."/>
            <person name="Gnirke A."/>
            <person name="Yurkov A.M."/>
            <person name="Nowrousian M."/>
            <person name="Sun S."/>
            <person name="Cuomo C.A."/>
            <person name="Heitman J."/>
        </authorList>
    </citation>
    <scope>NUCLEOTIDE SEQUENCE [LARGE SCALE GENOMIC DNA]</scope>
    <source>
        <strain evidence="5 6">CBS 6074</strain>
    </source>
</reference>
<feature type="compositionally biased region" description="Low complexity" evidence="3">
    <location>
        <begin position="99"/>
        <end position="129"/>
    </location>
</feature>
<dbReference type="GO" id="GO:0008408">
    <property type="term" value="F:3'-5' exonuclease activity"/>
    <property type="evidence" value="ECO:0007669"/>
    <property type="project" value="InterPro"/>
</dbReference>
<feature type="domain" description="3'-5' exonuclease" evidence="4">
    <location>
        <begin position="337"/>
        <end position="495"/>
    </location>
</feature>
<dbReference type="Proteomes" id="UP001355207">
    <property type="component" value="Chromosome 6"/>
</dbReference>
<gene>
    <name evidence="5" type="ORF">L201_004752</name>
</gene>
<proteinExistence type="predicted"/>
<dbReference type="GO" id="GO:0006139">
    <property type="term" value="P:nucleobase-containing compound metabolic process"/>
    <property type="evidence" value="ECO:0007669"/>
    <property type="project" value="InterPro"/>
</dbReference>
<dbReference type="GO" id="GO:0003676">
    <property type="term" value="F:nucleic acid binding"/>
    <property type="evidence" value="ECO:0007669"/>
    <property type="project" value="InterPro"/>
</dbReference>
<accession>A0AAX4JY51</accession>
<dbReference type="InterPro" id="IPR002562">
    <property type="entry name" value="3'-5'_exonuclease_dom"/>
</dbReference>
<dbReference type="EMBL" id="CP144103">
    <property type="protein sequence ID" value="WWC89824.1"/>
    <property type="molecule type" value="Genomic_DNA"/>
</dbReference>
<dbReference type="CDD" id="cd06141">
    <property type="entry name" value="WRN_exo"/>
    <property type="match status" value="1"/>
</dbReference>
<protein>
    <recommendedName>
        <fullName evidence="4">3'-5' exonuclease domain-containing protein</fullName>
    </recommendedName>
</protein>
<dbReference type="GeneID" id="91095422"/>
<dbReference type="InterPro" id="IPR036397">
    <property type="entry name" value="RNaseH_sf"/>
</dbReference>
<evidence type="ECO:0000256" key="2">
    <source>
        <dbReference type="ARBA" id="ARBA00022801"/>
    </source>
</evidence>
<evidence type="ECO:0000313" key="6">
    <source>
        <dbReference type="Proteomes" id="UP001355207"/>
    </source>
</evidence>
<dbReference type="PANTHER" id="PTHR13620:SF104">
    <property type="entry name" value="EXONUCLEASE 3'-5' DOMAIN-CONTAINING PROTEIN 2"/>
    <property type="match status" value="1"/>
</dbReference>
<feature type="compositionally biased region" description="Low complexity" evidence="3">
    <location>
        <begin position="61"/>
        <end position="78"/>
    </location>
</feature>
<organism evidence="5 6">
    <name type="scientific">Kwoniella dendrophila CBS 6074</name>
    <dbReference type="NCBI Taxonomy" id="1295534"/>
    <lineage>
        <taxon>Eukaryota</taxon>
        <taxon>Fungi</taxon>
        <taxon>Dikarya</taxon>
        <taxon>Basidiomycota</taxon>
        <taxon>Agaricomycotina</taxon>
        <taxon>Tremellomycetes</taxon>
        <taxon>Tremellales</taxon>
        <taxon>Cryptococcaceae</taxon>
        <taxon>Kwoniella</taxon>
    </lineage>
</organism>
<dbReference type="AlphaFoldDB" id="A0AAX4JY51"/>
<dbReference type="SUPFAM" id="SSF53098">
    <property type="entry name" value="Ribonuclease H-like"/>
    <property type="match status" value="1"/>
</dbReference>
<name>A0AAX4JY51_9TREE</name>
<evidence type="ECO:0000313" key="5">
    <source>
        <dbReference type="EMBL" id="WWC89824.1"/>
    </source>
</evidence>
<evidence type="ECO:0000256" key="1">
    <source>
        <dbReference type="ARBA" id="ARBA00022722"/>
    </source>
</evidence>
<dbReference type="Pfam" id="PF01612">
    <property type="entry name" value="DNA_pol_A_exo1"/>
    <property type="match status" value="1"/>
</dbReference>
<dbReference type="InterPro" id="IPR051132">
    <property type="entry name" value="3-5_Exonuclease_domain"/>
</dbReference>
<feature type="compositionally biased region" description="Low complexity" evidence="3">
    <location>
        <begin position="157"/>
        <end position="184"/>
    </location>
</feature>
<evidence type="ECO:0000256" key="3">
    <source>
        <dbReference type="SAM" id="MobiDB-lite"/>
    </source>
</evidence>
<sequence>MSNSNTSTSKKDITKPNRSILEDLDAGIGIWEGKAVFTKEPRSYRPIRPNTPKTPIRLDEPIASGSSSSPISISSSSPSPSPQSLPRPRAVPQFTSPLPKSTFTPSRSTTTPLRFNTQPQTQATPSSSQRVDKPIHPFFNRTRTAPPTSQPRYTAHYSSTEASSTQESSVSDSQSTTSSKAYSVRSPDRNKELDALAEEVAKLNFQPQTQPTRYRKPLITPTIIPKPSTSKVMEEDVWKPSSSITSKKSNSEKSQAVVPVDLPFFHYSQYNPKPHVVYTNSIEEANDLLGCLKGDILGFDLEWPPAGRYKVTQPNGFVKEVKVGMTWDSTKKDYVFGQGRTALMQFCDEKMVILIHLGEKMDIPSKAVEILQSPSVYKLGVQVKGDGLKLLRDFPNHFTSPSSTSEESNPTADPGLKGLLELSFLARGIDPIGTGPGSALISLAALTQRYVGKQLEKDKDVRRSNWFSILGQKQRDYAANDVYASIQIYKALRRIAEENNFKVDLNRYLSIPGSFTPLVKSSSNQTQTQTHSSQIQIGERLIDISNIPKPPSPAQLSALNDFANNSSIEEIALNKGIKLATAEGYICVALQIFGVKSIDLEHRKRLWNEIPKDSWTWKRNKDLYKVLRKEFDSNAGTGSETDEVVE</sequence>
<dbReference type="InterPro" id="IPR012337">
    <property type="entry name" value="RNaseH-like_sf"/>
</dbReference>